<dbReference type="FunFam" id="2.60.40.10:FF:000103">
    <property type="entry name" value="Kirre like nephrin family adhesion molecule 3"/>
    <property type="match status" value="1"/>
</dbReference>
<keyword evidence="4" id="KW-0325">Glycoprotein</keyword>
<evidence type="ECO:0000259" key="7">
    <source>
        <dbReference type="PROSITE" id="PS50835"/>
    </source>
</evidence>
<dbReference type="SMART" id="SM00409">
    <property type="entry name" value="IG"/>
    <property type="match status" value="2"/>
</dbReference>
<dbReference type="SMART" id="SM00408">
    <property type="entry name" value="IGc2"/>
    <property type="match status" value="1"/>
</dbReference>
<feature type="domain" description="Ig-like" evidence="7">
    <location>
        <begin position="115"/>
        <end position="208"/>
    </location>
</feature>
<name>A0A9Q1I1I1_CONCO</name>
<dbReference type="GO" id="GO:0005886">
    <property type="term" value="C:plasma membrane"/>
    <property type="evidence" value="ECO:0007669"/>
    <property type="project" value="TreeGrafter"/>
</dbReference>
<dbReference type="PANTHER" id="PTHR11640">
    <property type="entry name" value="NEPHRIN"/>
    <property type="match status" value="1"/>
</dbReference>
<keyword evidence="5" id="KW-0393">Immunoglobulin domain</keyword>
<keyword evidence="3" id="KW-1015">Disulfide bond</keyword>
<feature type="signal peptide" evidence="6">
    <location>
        <begin position="1"/>
        <end position="25"/>
    </location>
</feature>
<dbReference type="Gene3D" id="2.60.40.10">
    <property type="entry name" value="Immunoglobulins"/>
    <property type="match status" value="2"/>
</dbReference>
<comment type="subcellular location">
    <subcellularLocation>
        <location evidence="1">Membrane</location>
        <topology evidence="1">Single-pass type I membrane protein</topology>
    </subcellularLocation>
</comment>
<dbReference type="InterPro" id="IPR036179">
    <property type="entry name" value="Ig-like_dom_sf"/>
</dbReference>
<protein>
    <recommendedName>
        <fullName evidence="7">Ig-like domain-containing protein</fullName>
    </recommendedName>
</protein>
<dbReference type="InterPro" id="IPR013783">
    <property type="entry name" value="Ig-like_fold"/>
</dbReference>
<reference evidence="8" key="1">
    <citation type="journal article" date="2023" name="Science">
        <title>Genome structures resolve the early diversification of teleost fishes.</title>
        <authorList>
            <person name="Parey E."/>
            <person name="Louis A."/>
            <person name="Montfort J."/>
            <person name="Bouchez O."/>
            <person name="Roques C."/>
            <person name="Iampietro C."/>
            <person name="Lluch J."/>
            <person name="Castinel A."/>
            <person name="Donnadieu C."/>
            <person name="Desvignes T."/>
            <person name="Floi Bucao C."/>
            <person name="Jouanno E."/>
            <person name="Wen M."/>
            <person name="Mejri S."/>
            <person name="Dirks R."/>
            <person name="Jansen H."/>
            <person name="Henkel C."/>
            <person name="Chen W.J."/>
            <person name="Zahm M."/>
            <person name="Cabau C."/>
            <person name="Klopp C."/>
            <person name="Thompson A.W."/>
            <person name="Robinson-Rechavi M."/>
            <person name="Braasch I."/>
            <person name="Lecointre G."/>
            <person name="Bobe J."/>
            <person name="Postlethwait J.H."/>
            <person name="Berthelot C."/>
            <person name="Roest Crollius H."/>
            <person name="Guiguen Y."/>
        </authorList>
    </citation>
    <scope>NUCLEOTIDE SEQUENCE</scope>
    <source>
        <strain evidence="8">Concon-B</strain>
    </source>
</reference>
<dbReference type="Pfam" id="PF13927">
    <property type="entry name" value="Ig_3"/>
    <property type="match status" value="2"/>
</dbReference>
<dbReference type="PANTHER" id="PTHR11640:SF14">
    <property type="entry name" value="KIN OF IRRE-LIKE PROTEIN 1"/>
    <property type="match status" value="1"/>
</dbReference>
<dbReference type="PROSITE" id="PS50835">
    <property type="entry name" value="IG_LIKE"/>
    <property type="match status" value="2"/>
</dbReference>
<comment type="caution">
    <text evidence="8">The sequence shown here is derived from an EMBL/GenBank/DDBJ whole genome shotgun (WGS) entry which is preliminary data.</text>
</comment>
<evidence type="ECO:0000313" key="8">
    <source>
        <dbReference type="EMBL" id="KAJ8278762.1"/>
    </source>
</evidence>
<evidence type="ECO:0000256" key="4">
    <source>
        <dbReference type="ARBA" id="ARBA00023180"/>
    </source>
</evidence>
<dbReference type="EMBL" id="JAFJMO010000004">
    <property type="protein sequence ID" value="KAJ8278762.1"/>
    <property type="molecule type" value="Genomic_DNA"/>
</dbReference>
<dbReference type="SUPFAM" id="SSF48726">
    <property type="entry name" value="Immunoglobulin"/>
    <property type="match status" value="2"/>
</dbReference>
<dbReference type="InterPro" id="IPR003598">
    <property type="entry name" value="Ig_sub2"/>
</dbReference>
<dbReference type="GO" id="GO:0050839">
    <property type="term" value="F:cell adhesion molecule binding"/>
    <property type="evidence" value="ECO:0007669"/>
    <property type="project" value="TreeGrafter"/>
</dbReference>
<keyword evidence="6" id="KW-0732">Signal</keyword>
<evidence type="ECO:0000256" key="5">
    <source>
        <dbReference type="ARBA" id="ARBA00023319"/>
    </source>
</evidence>
<evidence type="ECO:0000256" key="2">
    <source>
        <dbReference type="ARBA" id="ARBA00023136"/>
    </source>
</evidence>
<accession>A0A9Q1I1I1</accession>
<sequence length="246" mass="26564">MNSRLSLWSLGIHLVLWYCHLPAEAQVKRVVPGLVVEPRSLDVDVGLDVTFNCKWVGYQPRAVSWTKKGNSTVLSNTNQLHLKSVSQSDAGQYMCKALVPRIIAEKAVTLTVNGPPVVSGDSVQYAVRGETGEVKCYAAGSPPPDRILWAWKDEAVPERYTVEQSKVHTLGGAVLSTLIINSVTEADFQSPFNCTAWNAYGPSTMTIALEETVHSSSFLHVAKACVSDSRSRRADVGGFGAVFGGG</sequence>
<dbReference type="AlphaFoldDB" id="A0A9Q1I1I1"/>
<gene>
    <name evidence="8" type="ORF">COCON_G00058280</name>
</gene>
<dbReference type="OrthoDB" id="8822525at2759"/>
<dbReference type="InterPro" id="IPR003599">
    <property type="entry name" value="Ig_sub"/>
</dbReference>
<feature type="domain" description="Ig-like" evidence="7">
    <location>
        <begin position="32"/>
        <end position="109"/>
    </location>
</feature>
<dbReference type="GO" id="GO:0005911">
    <property type="term" value="C:cell-cell junction"/>
    <property type="evidence" value="ECO:0007669"/>
    <property type="project" value="TreeGrafter"/>
</dbReference>
<evidence type="ECO:0000256" key="6">
    <source>
        <dbReference type="SAM" id="SignalP"/>
    </source>
</evidence>
<dbReference type="GO" id="GO:0098609">
    <property type="term" value="P:cell-cell adhesion"/>
    <property type="evidence" value="ECO:0007669"/>
    <property type="project" value="TreeGrafter"/>
</dbReference>
<evidence type="ECO:0000256" key="3">
    <source>
        <dbReference type="ARBA" id="ARBA00023157"/>
    </source>
</evidence>
<keyword evidence="2" id="KW-0472">Membrane</keyword>
<feature type="chain" id="PRO_5040223586" description="Ig-like domain-containing protein" evidence="6">
    <location>
        <begin position="26"/>
        <end position="246"/>
    </location>
</feature>
<organism evidence="8 9">
    <name type="scientific">Conger conger</name>
    <name type="common">Conger eel</name>
    <name type="synonym">Muraena conger</name>
    <dbReference type="NCBI Taxonomy" id="82655"/>
    <lineage>
        <taxon>Eukaryota</taxon>
        <taxon>Metazoa</taxon>
        <taxon>Chordata</taxon>
        <taxon>Craniata</taxon>
        <taxon>Vertebrata</taxon>
        <taxon>Euteleostomi</taxon>
        <taxon>Actinopterygii</taxon>
        <taxon>Neopterygii</taxon>
        <taxon>Teleostei</taxon>
        <taxon>Anguilliformes</taxon>
        <taxon>Congridae</taxon>
        <taxon>Conger</taxon>
    </lineage>
</organism>
<dbReference type="Proteomes" id="UP001152803">
    <property type="component" value="Unassembled WGS sequence"/>
</dbReference>
<evidence type="ECO:0000256" key="1">
    <source>
        <dbReference type="ARBA" id="ARBA00004479"/>
    </source>
</evidence>
<keyword evidence="9" id="KW-1185">Reference proteome</keyword>
<proteinExistence type="predicted"/>
<evidence type="ECO:0000313" key="9">
    <source>
        <dbReference type="Proteomes" id="UP001152803"/>
    </source>
</evidence>
<dbReference type="InterPro" id="IPR051275">
    <property type="entry name" value="Cell_adhesion_signaling"/>
</dbReference>
<dbReference type="InterPro" id="IPR007110">
    <property type="entry name" value="Ig-like_dom"/>
</dbReference>